<organism evidence="1">
    <name type="scientific">marine sediment metagenome</name>
    <dbReference type="NCBI Taxonomy" id="412755"/>
    <lineage>
        <taxon>unclassified sequences</taxon>
        <taxon>metagenomes</taxon>
        <taxon>ecological metagenomes</taxon>
    </lineage>
</organism>
<name>A0A0F8ZSE5_9ZZZZ</name>
<accession>A0A0F8ZSE5</accession>
<dbReference type="AlphaFoldDB" id="A0A0F8ZSE5"/>
<evidence type="ECO:0000313" key="1">
    <source>
        <dbReference type="EMBL" id="KKK96758.1"/>
    </source>
</evidence>
<protein>
    <submittedName>
        <fullName evidence="1">Uncharacterized protein</fullName>
    </submittedName>
</protein>
<comment type="caution">
    <text evidence="1">The sequence shown here is derived from an EMBL/GenBank/DDBJ whole genome shotgun (WGS) entry which is preliminary data.</text>
</comment>
<gene>
    <name evidence="1" type="ORF">LCGC14_2659560</name>
</gene>
<reference evidence="1" key="1">
    <citation type="journal article" date="2015" name="Nature">
        <title>Complex archaea that bridge the gap between prokaryotes and eukaryotes.</title>
        <authorList>
            <person name="Spang A."/>
            <person name="Saw J.H."/>
            <person name="Jorgensen S.L."/>
            <person name="Zaremba-Niedzwiedzka K."/>
            <person name="Martijn J."/>
            <person name="Lind A.E."/>
            <person name="van Eijk R."/>
            <person name="Schleper C."/>
            <person name="Guy L."/>
            <person name="Ettema T.J."/>
        </authorList>
    </citation>
    <scope>NUCLEOTIDE SEQUENCE</scope>
</reference>
<sequence>MDILSNVSLAMAAGTVALEIYENDPEMASQIANSWYLHRLVGVRSGGSTKRGR</sequence>
<dbReference type="EMBL" id="LAZR01046342">
    <property type="protein sequence ID" value="KKK96758.1"/>
    <property type="molecule type" value="Genomic_DNA"/>
</dbReference>
<proteinExistence type="predicted"/>